<keyword evidence="5" id="KW-1185">Reference proteome</keyword>
<evidence type="ECO:0000256" key="3">
    <source>
        <dbReference type="SAM" id="Phobius"/>
    </source>
</evidence>
<protein>
    <submittedName>
        <fullName evidence="4">Uncharacterized protein</fullName>
    </submittedName>
</protein>
<feature type="non-terminal residue" evidence="4">
    <location>
        <position position="891"/>
    </location>
</feature>
<dbReference type="InParanoid" id="A7T0T3"/>
<evidence type="ECO:0000313" key="5">
    <source>
        <dbReference type="Proteomes" id="UP000001593"/>
    </source>
</evidence>
<accession>A7T0T3</accession>
<proteinExistence type="predicted"/>
<gene>
    <name evidence="4" type="ORF">NEMVEDRAFT_v1g140812</name>
</gene>
<dbReference type="eggNOG" id="ENOG502QRVX">
    <property type="taxonomic scope" value="Eukaryota"/>
</dbReference>
<dbReference type="EMBL" id="DS470050">
    <property type="protein sequence ID" value="EDO30431.1"/>
    <property type="molecule type" value="Genomic_DNA"/>
</dbReference>
<dbReference type="PhylomeDB" id="A7T0T3"/>
<dbReference type="HOGENOM" id="CLU_006867_0_0_1"/>
<keyword evidence="3" id="KW-0472">Membrane</keyword>
<keyword evidence="3" id="KW-0812">Transmembrane</keyword>
<organism evidence="4 5">
    <name type="scientific">Nematostella vectensis</name>
    <name type="common">Starlet sea anemone</name>
    <dbReference type="NCBI Taxonomy" id="45351"/>
    <lineage>
        <taxon>Eukaryota</taxon>
        <taxon>Metazoa</taxon>
        <taxon>Cnidaria</taxon>
        <taxon>Anthozoa</taxon>
        <taxon>Hexacorallia</taxon>
        <taxon>Actiniaria</taxon>
        <taxon>Edwardsiidae</taxon>
        <taxon>Nematostella</taxon>
    </lineage>
</organism>
<sequence>PENPDLSDIDEVMGKLDGGETELETTSPPPPVIKPEEKEPQTRRIQELKQGLAEEPILEYIEEFEKKMQEEIVMIGQISLEEIQDEERHLRDEHIAFQQQQAKVQRQRLEEIMERMEEAKKTVMHKLKERRKQLQSREEHIMQQDRLIQNRIHRAFRRAEGQLLKALKARKGEVKTMYGDLMLADGQYGGSKGRRWKVDWNRTPQPIQIKLKCLRGVKDKLPAGRYVLMVSLYDRLGGHVLKWSSLKGQQWGGATLPLHHDGDFFNIEIKIDQSVFTVCPAKPDVRPGMILVFELFVLRGSVTATDRVVGWGCFPICDGEFNIVEGKYKAPFLRGDMDPSIDKHERIEELLAQDLENWLCNMYFEVVKLPRYMAGQKEYEVELQFSSGLVGYPARTNTGEEFIDGEEPIYGSRADLKSIASPNSSRRASRISMMGGSSFLGSSMDVKGGEDKAKGSTRASRSSHLNLLFKPLQSLFVPGDLDVAKLRRSSVISQSQRRMSAVSSNRRMSRPMTVHMSRKVMEAEASSDGSGTDYSDDEVLMLKKDDGFKPVKGQPGMFYKKHHNNPVDIYAKKMFTLLPKTPVLTKRRRKKKLTHLEELDEHSFSVKKPWSNKGHIHHRGREKMQYVGRQMMAELGLSQWRSREFWAMMLMIAITWWIRLYAHYGGQWLYLTALRIPINKFEFLPYSVNLNYQNTLLHTEEEIALVIMGPFSNIIIFCIQLYIGGDLSRQRENYYFISILLLCSHLDNHDFISILSPCRYLNIGGDVPIGDAFKLYWHFDRYEKNGAVGIVLTLFLYIVTLFTSSTILYMYFLRLHNNGRLMDVYHRLHADEDNFLIPYDLEVSNEELNFICKKAEQWRGEEGERRKTAVYDYIWEEEQVQEHRVYHSPQT</sequence>
<feature type="transmembrane region" description="Helical" evidence="3">
    <location>
        <begin position="787"/>
        <end position="812"/>
    </location>
</feature>
<feature type="transmembrane region" description="Helical" evidence="3">
    <location>
        <begin position="645"/>
        <end position="662"/>
    </location>
</feature>
<dbReference type="PANTHER" id="PTHR33862">
    <property type="entry name" value="OROFACIAL CLEFT 1 CANDIDATE GENE 1 PROTEIN"/>
    <property type="match status" value="1"/>
</dbReference>
<keyword evidence="3" id="KW-1133">Transmembrane helix</keyword>
<name>A7T0T3_NEMVE</name>
<evidence type="ECO:0000313" key="4">
    <source>
        <dbReference type="EMBL" id="EDO30431.1"/>
    </source>
</evidence>
<evidence type="ECO:0000256" key="2">
    <source>
        <dbReference type="SAM" id="MobiDB-lite"/>
    </source>
</evidence>
<feature type="region of interest" description="Disordered" evidence="2">
    <location>
        <begin position="1"/>
        <end position="41"/>
    </location>
</feature>
<feature type="transmembrane region" description="Helical" evidence="3">
    <location>
        <begin position="703"/>
        <end position="723"/>
    </location>
</feature>
<dbReference type="InterPro" id="IPR031390">
    <property type="entry name" value="OFCC1"/>
</dbReference>
<dbReference type="OMA" id="EVCVCCL"/>
<keyword evidence="1" id="KW-0175">Coiled coil</keyword>
<feature type="compositionally biased region" description="Acidic residues" evidence="2">
    <location>
        <begin position="1"/>
        <end position="11"/>
    </location>
</feature>
<dbReference type="PANTHER" id="PTHR33862:SF3">
    <property type="entry name" value="OROFACIAL CLEFT 1 CANDIDATE GENE 1 PROTEIN"/>
    <property type="match status" value="1"/>
</dbReference>
<dbReference type="Proteomes" id="UP000001593">
    <property type="component" value="Unassembled WGS sequence"/>
</dbReference>
<evidence type="ECO:0000256" key="1">
    <source>
        <dbReference type="SAM" id="Coils"/>
    </source>
</evidence>
<reference evidence="4 5" key="1">
    <citation type="journal article" date="2007" name="Science">
        <title>Sea anemone genome reveals ancestral eumetazoan gene repertoire and genomic organization.</title>
        <authorList>
            <person name="Putnam N.H."/>
            <person name="Srivastava M."/>
            <person name="Hellsten U."/>
            <person name="Dirks B."/>
            <person name="Chapman J."/>
            <person name="Salamov A."/>
            <person name="Terry A."/>
            <person name="Shapiro H."/>
            <person name="Lindquist E."/>
            <person name="Kapitonov V.V."/>
            <person name="Jurka J."/>
            <person name="Genikhovich G."/>
            <person name="Grigoriev I.V."/>
            <person name="Lucas S.M."/>
            <person name="Steele R.E."/>
            <person name="Finnerty J.R."/>
            <person name="Technau U."/>
            <person name="Martindale M.Q."/>
            <person name="Rokhsar D.S."/>
        </authorList>
    </citation>
    <scope>NUCLEOTIDE SEQUENCE [LARGE SCALE GENOMIC DNA]</scope>
    <source>
        <strain evidence="5">CH2 X CH6</strain>
    </source>
</reference>
<dbReference type="AlphaFoldDB" id="A7T0T3"/>
<feature type="coiled-coil region" evidence="1">
    <location>
        <begin position="80"/>
        <end position="144"/>
    </location>
</feature>